<dbReference type="AlphaFoldDB" id="A0A9P0GYQ3"/>
<dbReference type="Pfam" id="PF00651">
    <property type="entry name" value="BTB"/>
    <property type="match status" value="1"/>
</dbReference>
<evidence type="ECO:0000256" key="1">
    <source>
        <dbReference type="ARBA" id="ARBA00004123"/>
    </source>
</evidence>
<feature type="region of interest" description="Disordered" evidence="3">
    <location>
        <begin position="115"/>
        <end position="235"/>
    </location>
</feature>
<feature type="domain" description="BTB" evidence="4">
    <location>
        <begin position="32"/>
        <end position="97"/>
    </location>
</feature>
<evidence type="ECO:0000256" key="2">
    <source>
        <dbReference type="ARBA" id="ARBA00023242"/>
    </source>
</evidence>
<protein>
    <recommendedName>
        <fullName evidence="4">BTB domain-containing protein</fullName>
    </recommendedName>
</protein>
<evidence type="ECO:0000313" key="6">
    <source>
        <dbReference type="Proteomes" id="UP001152798"/>
    </source>
</evidence>
<dbReference type="Gene3D" id="3.30.710.10">
    <property type="entry name" value="Potassium Channel Kv1.1, Chain A"/>
    <property type="match status" value="1"/>
</dbReference>
<dbReference type="GO" id="GO:0006357">
    <property type="term" value="P:regulation of transcription by RNA polymerase II"/>
    <property type="evidence" value="ECO:0007669"/>
    <property type="project" value="TreeGrafter"/>
</dbReference>
<keyword evidence="6" id="KW-1185">Reference proteome</keyword>
<dbReference type="InterPro" id="IPR000210">
    <property type="entry name" value="BTB/POZ_dom"/>
</dbReference>
<dbReference type="CDD" id="cd18315">
    <property type="entry name" value="BTB_POZ_BAB-like"/>
    <property type="match status" value="1"/>
</dbReference>
<dbReference type="Proteomes" id="UP001152798">
    <property type="component" value="Chromosome 1"/>
</dbReference>
<dbReference type="GO" id="GO:0005634">
    <property type="term" value="C:nucleus"/>
    <property type="evidence" value="ECO:0007669"/>
    <property type="project" value="UniProtKB-SubCell"/>
</dbReference>
<dbReference type="OrthoDB" id="2311693at2759"/>
<dbReference type="InterPro" id="IPR051095">
    <property type="entry name" value="Dros_DevTransReg"/>
</dbReference>
<organism evidence="5 6">
    <name type="scientific">Nezara viridula</name>
    <name type="common">Southern green stink bug</name>
    <name type="synonym">Cimex viridulus</name>
    <dbReference type="NCBI Taxonomy" id="85310"/>
    <lineage>
        <taxon>Eukaryota</taxon>
        <taxon>Metazoa</taxon>
        <taxon>Ecdysozoa</taxon>
        <taxon>Arthropoda</taxon>
        <taxon>Hexapoda</taxon>
        <taxon>Insecta</taxon>
        <taxon>Pterygota</taxon>
        <taxon>Neoptera</taxon>
        <taxon>Paraneoptera</taxon>
        <taxon>Hemiptera</taxon>
        <taxon>Heteroptera</taxon>
        <taxon>Panheteroptera</taxon>
        <taxon>Pentatomomorpha</taxon>
        <taxon>Pentatomoidea</taxon>
        <taxon>Pentatomidae</taxon>
        <taxon>Pentatominae</taxon>
        <taxon>Nezara</taxon>
    </lineage>
</organism>
<comment type="subcellular location">
    <subcellularLocation>
        <location evidence="1">Nucleus</location>
    </subcellularLocation>
</comment>
<reference evidence="5" key="1">
    <citation type="submission" date="2022-01" db="EMBL/GenBank/DDBJ databases">
        <authorList>
            <person name="King R."/>
        </authorList>
    </citation>
    <scope>NUCLEOTIDE SEQUENCE</scope>
</reference>
<name>A0A9P0GYQ3_NEZVI</name>
<evidence type="ECO:0000259" key="4">
    <source>
        <dbReference type="PROSITE" id="PS50097"/>
    </source>
</evidence>
<gene>
    <name evidence="5" type="ORF">NEZAVI_LOCUS2188</name>
</gene>
<evidence type="ECO:0000256" key="3">
    <source>
        <dbReference type="SAM" id="MobiDB-lite"/>
    </source>
</evidence>
<dbReference type="SUPFAM" id="SSF54695">
    <property type="entry name" value="POZ domain"/>
    <property type="match status" value="1"/>
</dbReference>
<dbReference type="PROSITE" id="PS50097">
    <property type="entry name" value="BTB"/>
    <property type="match status" value="1"/>
</dbReference>
<evidence type="ECO:0000313" key="5">
    <source>
        <dbReference type="EMBL" id="CAH1391108.1"/>
    </source>
</evidence>
<feature type="compositionally biased region" description="Polar residues" evidence="3">
    <location>
        <begin position="209"/>
        <end position="235"/>
    </location>
</feature>
<keyword evidence="2" id="KW-0539">Nucleus</keyword>
<accession>A0A9P0GYQ3</accession>
<dbReference type="EMBL" id="OV725077">
    <property type="protein sequence ID" value="CAH1391108.1"/>
    <property type="molecule type" value="Genomic_DNA"/>
</dbReference>
<dbReference type="PANTHER" id="PTHR23110">
    <property type="entry name" value="BTB DOMAIN TRANSCRIPTION FACTOR"/>
    <property type="match status" value="1"/>
</dbReference>
<sequence length="342" mass="39408">MGTNQQFSLRWNNYLHHITEAFDTLREDENLVDVTLCCEGRKIKAHKMLLSACSSYFREIFKENPCHHPIIVFHNVKYEDLWALVSFMYKGEVNVEQEGLSSFLNTAELLEVQGLTGGPSRTDETDDENSQDIKTNRKQNSPKSFARPESPVLKRRKLPTEDNLKKDHKTPLALVKTEPDFYGGDSHDESEDQKPQSLSLSQKLDKNYDNNYSDENMDGSSEIGSAGGSNNDMTNMQDSLQDCSINTFVAQCESFEFLSGLNTRLHNERMKMKNISHRLEVRRNLLGKSVRRICVLCYQKKRRFLDRQAAKRNVKKTTTYCPSCPRSPQICINCFNEYHVIQ</sequence>
<proteinExistence type="predicted"/>
<dbReference type="PANTHER" id="PTHR23110:SF106">
    <property type="entry name" value="FI01104P"/>
    <property type="match status" value="1"/>
</dbReference>
<dbReference type="InterPro" id="IPR011333">
    <property type="entry name" value="SKP1/BTB/POZ_sf"/>
</dbReference>
<dbReference type="SMART" id="SM00225">
    <property type="entry name" value="BTB"/>
    <property type="match status" value="1"/>
</dbReference>